<dbReference type="GO" id="GO:0035556">
    <property type="term" value="P:intracellular signal transduction"/>
    <property type="evidence" value="ECO:0007669"/>
    <property type="project" value="InterPro"/>
</dbReference>
<dbReference type="Pfam" id="PF00023">
    <property type="entry name" value="Ank"/>
    <property type="match status" value="1"/>
</dbReference>
<dbReference type="SMART" id="SM00969">
    <property type="entry name" value="SOCS_box"/>
    <property type="match status" value="1"/>
</dbReference>
<keyword evidence="2" id="KW-0677">Repeat</keyword>
<dbReference type="SMART" id="SM00253">
    <property type="entry name" value="SOCS"/>
    <property type="match status" value="1"/>
</dbReference>
<dbReference type="PROSITE" id="PS50088">
    <property type="entry name" value="ANK_REPEAT"/>
    <property type="match status" value="8"/>
</dbReference>
<dbReference type="PROSITE" id="PS50297">
    <property type="entry name" value="ANK_REP_REGION"/>
    <property type="match status" value="8"/>
</dbReference>
<feature type="repeat" description="ANK" evidence="4">
    <location>
        <begin position="1093"/>
        <end position="1125"/>
    </location>
</feature>
<comment type="pathway">
    <text evidence="1">Protein modification; protein ubiquitination.</text>
</comment>
<sequence length="1535" mass="169074">MVGLPVAMVTGLETSWLPRAAGDSRCSAMTGTLLKCRRANMMTILHFIRFQKCLLIPSQCQRNDQNENMGHYKVRGRLLFGQQDAVPGAPDPPLLPAHKHQAVEVAAAVEGGARRPQHLHQDVPVAGEVVSGSGDVVEAGAVPAASAQTRPGRRAEVRGLEVALAAAALEHEQSGDPLPQTLQTRYFNLPSHQVRLPVTQIHDVPGQLALVFLYEKEKNLHDTSNNKENKNYSKWHQMSLSSPALTVPDHLVVVVVLDGDAMVSDGGDELRLRLQQKAERRLPLRSSQGRRLLRSFSCSSFSSLLFLSCSSSQTSLRSRSQPLFVVLVSCDVVAGGDQLVVHAGDVAADPRHLGGGVERTLLRFRLQLHCLRGNRQGKWMNSIIDFLKIIVANYCREQVDLEVVKKGRHAAKVRRSAVRKHHPFVGSPLGEGLHGGMVVLRPRQPVFEPAQEGLLLGRTLDLHHHLPEHVLLWKSQRFENSRLTVQKDVQHVSRNSELVGEVELQLGDAEADGERHLTCRRGVSNMFCSLRLSEPLGIMGQIRLTLLFQSESQRRRHGGPCKAALICSRTHDGSPEITEPRAPVAAQGLSLEERTAGGGETALTLAVTAGLVQNVKNLLENGASPHNTNAKNESPLLLGNTGGGGARIIRLMVCRKRWTAMHEAAKVGNVDILMLLLRNGGRVNQKDVSGGTPLAVAVEHSHYHIIEILLNCGSSVNAQACNGESILLDAALKMLIPLTTKKAIKAAGQSPVHSASEAGQSRCLKHLLACGFDVNYRMNARNSDNYSDMRRSALYFAVSNGDAECSKILLAAGAKTDLDPLCCLLVAVRSGRYDIVKLLLAAKADVNCYFTVLNDTVFPTALQYCLKDEVMMRLLLNNGYKVERCFHCHHDDDFREANEGGEDSSNLCCVMHLSGTVVRTLLDYVNHVQICSKLRLLLKKQREWPDICDPQQPSLPAAPLQTGDPEGLTLKRLNKPEVMDSHIFPPRLKHFILRMDAAEDLDEDDLMHYDVQMSIQESVQRPERSEAMKLVGAIKQGDMLALRQLCDFPASFSQADERGWFPLHWAVVQPLVLVLETVLYASFRLTLEEKTSEGETFLTLAVGDGLLENVKLLLENGASPHTTNSKNETPLLLGAQVEQVVSEEVDGHARGLQSRLCNVMELLLQRGGKVSETDHTATLESWSLLIKHGADVNAQAPNGDSVLYDAAGSGDPDCLNILLQNGANPNVHNLSSQLPVHHAAYEGHHLEALRILIPITTRRALRVSGHSPVHSAADGGNTRCLELLLQKGFDVNAQLAPHISDNYGDMRKSPLYFAVSNGDATCTEILLKSGANPNLDPLCCLLVAVRSGCYDIVKLLLAAKADVNCYFTVLNDTVFPTALQYCLKDEVMMRLLLNNGYNAEKCFCCHHEDDWDELSEAGYSQDQERKSLISWLDNLVGRVVSILLEYVGQVSLCSKLTKTLEEHKEWPHIHWTLCNPRSLSHLSRVVIRKHLSCSSMASAPLPNRLKDYLLFKESDLDAKIICREDCADEEILHIQ</sequence>
<dbReference type="Gene3D" id="1.25.40.20">
    <property type="entry name" value="Ankyrin repeat-containing domain"/>
    <property type="match status" value="5"/>
</dbReference>
<dbReference type="SUPFAM" id="SSF48403">
    <property type="entry name" value="Ankyrin repeat"/>
    <property type="match status" value="2"/>
</dbReference>
<dbReference type="SMART" id="SM00248">
    <property type="entry name" value="ANK"/>
    <property type="match status" value="14"/>
</dbReference>
<feature type="repeat" description="ANK" evidence="4">
    <location>
        <begin position="1306"/>
        <end position="1338"/>
    </location>
</feature>
<dbReference type="Proteomes" id="UP000518266">
    <property type="component" value="Unassembled WGS sequence"/>
</dbReference>
<dbReference type="InterPro" id="IPR036036">
    <property type="entry name" value="SOCS_box-like_dom_sf"/>
</dbReference>
<evidence type="ECO:0000259" key="5">
    <source>
        <dbReference type="PROSITE" id="PS50225"/>
    </source>
</evidence>
<feature type="domain" description="SOCS box" evidence="5">
    <location>
        <begin position="1475"/>
        <end position="1509"/>
    </location>
</feature>
<dbReference type="Gene3D" id="1.10.750.20">
    <property type="entry name" value="SOCS box"/>
    <property type="match status" value="1"/>
</dbReference>
<reference evidence="6 7" key="1">
    <citation type="submission" date="2020-03" db="EMBL/GenBank/DDBJ databases">
        <title>Dissostichus mawsoni Genome sequencing and assembly.</title>
        <authorList>
            <person name="Park H."/>
        </authorList>
    </citation>
    <scope>NUCLEOTIDE SEQUENCE [LARGE SCALE GENOMIC DNA]</scope>
    <source>
        <strain evidence="6">DM0001</strain>
        <tissue evidence="6">Muscle</tissue>
    </source>
</reference>
<comment type="caution">
    <text evidence="6">The sequence shown here is derived from an EMBL/GenBank/DDBJ whole genome shotgun (WGS) entry which is preliminary data.</text>
</comment>
<protein>
    <recommendedName>
        <fullName evidence="5">SOCS box domain-containing protein</fullName>
    </recommendedName>
</protein>
<dbReference type="PROSITE" id="PS50225">
    <property type="entry name" value="SOCS"/>
    <property type="match status" value="1"/>
</dbReference>
<dbReference type="GO" id="GO:0016567">
    <property type="term" value="P:protein ubiquitination"/>
    <property type="evidence" value="ECO:0007669"/>
    <property type="project" value="UniProtKB-UniPathway"/>
</dbReference>
<proteinExistence type="predicted"/>
<dbReference type="InterPro" id="IPR002110">
    <property type="entry name" value="Ankyrin_rpt"/>
</dbReference>
<name>A0A7J5Z2L9_DISMA</name>
<keyword evidence="7" id="KW-1185">Reference proteome</keyword>
<dbReference type="PANTHER" id="PTHR24198:SF165">
    <property type="entry name" value="ANKYRIN REPEAT-CONTAINING PROTEIN-RELATED"/>
    <property type="match status" value="1"/>
</dbReference>
<feature type="repeat" description="ANK" evidence="4">
    <location>
        <begin position="747"/>
        <end position="779"/>
    </location>
</feature>
<dbReference type="UniPathway" id="UPA00143"/>
<evidence type="ECO:0000256" key="2">
    <source>
        <dbReference type="ARBA" id="ARBA00022737"/>
    </source>
</evidence>
<evidence type="ECO:0000256" key="3">
    <source>
        <dbReference type="ARBA" id="ARBA00023043"/>
    </source>
</evidence>
<keyword evidence="3 4" id="KW-0040">ANK repeat</keyword>
<feature type="repeat" description="ANK" evidence="4">
    <location>
        <begin position="1264"/>
        <end position="1296"/>
    </location>
</feature>
<feature type="repeat" description="ANK" evidence="4">
    <location>
        <begin position="689"/>
        <end position="721"/>
    </location>
</feature>
<accession>A0A7J5Z2L9</accession>
<feature type="repeat" description="ANK" evidence="4">
    <location>
        <begin position="1198"/>
        <end position="1230"/>
    </location>
</feature>
<dbReference type="Pfam" id="PF07525">
    <property type="entry name" value="SOCS_box"/>
    <property type="match status" value="1"/>
</dbReference>
<feature type="repeat" description="ANK" evidence="4">
    <location>
        <begin position="656"/>
        <end position="688"/>
    </location>
</feature>
<feature type="repeat" description="ANK" evidence="4">
    <location>
        <begin position="598"/>
        <end position="630"/>
    </location>
</feature>
<dbReference type="Pfam" id="PF12796">
    <property type="entry name" value="Ank_2"/>
    <property type="match status" value="4"/>
</dbReference>
<evidence type="ECO:0000256" key="1">
    <source>
        <dbReference type="ARBA" id="ARBA00004906"/>
    </source>
</evidence>
<organism evidence="6 7">
    <name type="scientific">Dissostichus mawsoni</name>
    <name type="common">Antarctic cod</name>
    <dbReference type="NCBI Taxonomy" id="36200"/>
    <lineage>
        <taxon>Eukaryota</taxon>
        <taxon>Metazoa</taxon>
        <taxon>Chordata</taxon>
        <taxon>Craniata</taxon>
        <taxon>Vertebrata</taxon>
        <taxon>Euteleostomi</taxon>
        <taxon>Actinopterygii</taxon>
        <taxon>Neopterygii</taxon>
        <taxon>Teleostei</taxon>
        <taxon>Neoteleostei</taxon>
        <taxon>Acanthomorphata</taxon>
        <taxon>Eupercaria</taxon>
        <taxon>Perciformes</taxon>
        <taxon>Notothenioidei</taxon>
        <taxon>Nototheniidae</taxon>
        <taxon>Dissostichus</taxon>
    </lineage>
</organism>
<gene>
    <name evidence="6" type="ORF">F7725_023354</name>
</gene>
<dbReference type="OrthoDB" id="20872at2759"/>
<dbReference type="EMBL" id="JAAKFY010000007">
    <property type="protein sequence ID" value="KAF3855299.1"/>
    <property type="molecule type" value="Genomic_DNA"/>
</dbReference>
<evidence type="ECO:0000256" key="4">
    <source>
        <dbReference type="PROSITE-ProRule" id="PRU00023"/>
    </source>
</evidence>
<dbReference type="InterPro" id="IPR001496">
    <property type="entry name" value="SOCS_box"/>
</dbReference>
<evidence type="ECO:0000313" key="7">
    <source>
        <dbReference type="Proteomes" id="UP000518266"/>
    </source>
</evidence>
<dbReference type="PANTHER" id="PTHR24198">
    <property type="entry name" value="ANKYRIN REPEAT AND PROTEIN KINASE DOMAIN-CONTAINING PROTEIN"/>
    <property type="match status" value="1"/>
</dbReference>
<dbReference type="InterPro" id="IPR036770">
    <property type="entry name" value="Ankyrin_rpt-contain_sf"/>
</dbReference>
<evidence type="ECO:0000313" key="6">
    <source>
        <dbReference type="EMBL" id="KAF3855299.1"/>
    </source>
</evidence>
<dbReference type="SUPFAM" id="SSF158235">
    <property type="entry name" value="SOCS box-like"/>
    <property type="match status" value="1"/>
</dbReference>